<accession>A0A0F9M0M6</accession>
<comment type="caution">
    <text evidence="1">The sequence shown here is derived from an EMBL/GenBank/DDBJ whole genome shotgun (WGS) entry which is preliminary data.</text>
</comment>
<sequence>MKDKCLRNLYELTKMVAKENDRQLDKWGVQNHDPAMWLTITAEEFGEMARAILANEFDVNEDTAPNIVKEAIQTATLCLKIAEMFSDNNFQE</sequence>
<evidence type="ECO:0000313" key="1">
    <source>
        <dbReference type="EMBL" id="KKM70245.1"/>
    </source>
</evidence>
<protein>
    <recommendedName>
        <fullName evidence="2">NTP pyrophosphohydrolase MazG putative catalytic core domain-containing protein</fullName>
    </recommendedName>
</protein>
<organism evidence="1">
    <name type="scientific">marine sediment metagenome</name>
    <dbReference type="NCBI Taxonomy" id="412755"/>
    <lineage>
        <taxon>unclassified sequences</taxon>
        <taxon>metagenomes</taxon>
        <taxon>ecological metagenomes</taxon>
    </lineage>
</organism>
<gene>
    <name evidence="1" type="ORF">LCGC14_1442640</name>
</gene>
<name>A0A0F9M0M6_9ZZZZ</name>
<reference evidence="1" key="1">
    <citation type="journal article" date="2015" name="Nature">
        <title>Complex archaea that bridge the gap between prokaryotes and eukaryotes.</title>
        <authorList>
            <person name="Spang A."/>
            <person name="Saw J.H."/>
            <person name="Jorgensen S.L."/>
            <person name="Zaremba-Niedzwiedzka K."/>
            <person name="Martijn J."/>
            <person name="Lind A.E."/>
            <person name="van Eijk R."/>
            <person name="Schleper C."/>
            <person name="Guy L."/>
            <person name="Ettema T.J."/>
        </authorList>
    </citation>
    <scope>NUCLEOTIDE SEQUENCE</scope>
</reference>
<evidence type="ECO:0008006" key="2">
    <source>
        <dbReference type="Google" id="ProtNLM"/>
    </source>
</evidence>
<dbReference type="EMBL" id="LAZR01009852">
    <property type="protein sequence ID" value="KKM70245.1"/>
    <property type="molecule type" value="Genomic_DNA"/>
</dbReference>
<proteinExistence type="predicted"/>
<dbReference type="AlphaFoldDB" id="A0A0F9M0M6"/>